<keyword evidence="2 4" id="KW-0802">TPR repeat</keyword>
<evidence type="ECO:0000256" key="3">
    <source>
        <dbReference type="PROSITE-ProRule" id="PRU00277"/>
    </source>
</evidence>
<dbReference type="Pfam" id="PF00515">
    <property type="entry name" value="TPR_1"/>
    <property type="match status" value="1"/>
</dbReference>
<dbReference type="PANTHER" id="PTHR46512">
    <property type="entry name" value="PEPTIDYLPROLYL ISOMERASE"/>
    <property type="match status" value="1"/>
</dbReference>
<gene>
    <name evidence="8" type="ORF">V1264_001583</name>
</gene>
<reference evidence="8 9" key="1">
    <citation type="submission" date="2024-02" db="EMBL/GenBank/DDBJ databases">
        <title>Chromosome-scale genome assembly of the rough periwinkle Littorina saxatilis.</title>
        <authorList>
            <person name="De Jode A."/>
            <person name="Faria R."/>
            <person name="Formenti G."/>
            <person name="Sims Y."/>
            <person name="Smith T.P."/>
            <person name="Tracey A."/>
            <person name="Wood J.M.D."/>
            <person name="Zagrodzka Z.B."/>
            <person name="Johannesson K."/>
            <person name="Butlin R.K."/>
            <person name="Leder E.H."/>
        </authorList>
    </citation>
    <scope>NUCLEOTIDE SEQUENCE [LARGE SCALE GENOMIC DNA]</scope>
    <source>
        <strain evidence="8">Snail1</strain>
        <tissue evidence="8">Muscle</tissue>
    </source>
</reference>
<dbReference type="GO" id="GO:0005829">
    <property type="term" value="C:cytosol"/>
    <property type="evidence" value="ECO:0007669"/>
    <property type="project" value="TreeGrafter"/>
</dbReference>
<dbReference type="Proteomes" id="UP001374579">
    <property type="component" value="Unassembled WGS sequence"/>
</dbReference>
<dbReference type="GO" id="GO:0044183">
    <property type="term" value="F:protein folding chaperone"/>
    <property type="evidence" value="ECO:0007669"/>
    <property type="project" value="TreeGrafter"/>
</dbReference>
<feature type="region of interest" description="Disordered" evidence="5">
    <location>
        <begin position="1"/>
        <end position="133"/>
    </location>
</feature>
<keyword evidence="3" id="KW-0413">Isomerase</keyword>
<accession>A0AAN9C1U2</accession>
<keyword evidence="6" id="KW-0812">Transmembrane</keyword>
<dbReference type="Gene3D" id="3.10.50.40">
    <property type="match status" value="1"/>
</dbReference>
<keyword evidence="9" id="KW-1185">Reference proteome</keyword>
<evidence type="ECO:0000256" key="4">
    <source>
        <dbReference type="PROSITE-ProRule" id="PRU00339"/>
    </source>
</evidence>
<feature type="transmembrane region" description="Helical" evidence="6">
    <location>
        <begin position="425"/>
        <end position="447"/>
    </location>
</feature>
<feature type="compositionally biased region" description="Basic and acidic residues" evidence="5">
    <location>
        <begin position="102"/>
        <end position="125"/>
    </location>
</feature>
<dbReference type="InterPro" id="IPR019734">
    <property type="entry name" value="TPR_rpt"/>
</dbReference>
<dbReference type="PROSITE" id="PS50293">
    <property type="entry name" value="TPR_REGION"/>
    <property type="match status" value="1"/>
</dbReference>
<dbReference type="SMART" id="SM00028">
    <property type="entry name" value="TPR"/>
    <property type="match status" value="3"/>
</dbReference>
<dbReference type="InterPro" id="IPR046357">
    <property type="entry name" value="PPIase_dom_sf"/>
</dbReference>
<dbReference type="GO" id="GO:0005740">
    <property type="term" value="C:mitochondrial envelope"/>
    <property type="evidence" value="ECO:0007669"/>
    <property type="project" value="TreeGrafter"/>
</dbReference>
<evidence type="ECO:0000256" key="5">
    <source>
        <dbReference type="SAM" id="MobiDB-lite"/>
    </source>
</evidence>
<keyword evidence="6" id="KW-1133">Transmembrane helix</keyword>
<name>A0AAN9C1U2_9CAEN</name>
<organism evidence="8 9">
    <name type="scientific">Littorina saxatilis</name>
    <dbReference type="NCBI Taxonomy" id="31220"/>
    <lineage>
        <taxon>Eukaryota</taxon>
        <taxon>Metazoa</taxon>
        <taxon>Spiralia</taxon>
        <taxon>Lophotrochozoa</taxon>
        <taxon>Mollusca</taxon>
        <taxon>Gastropoda</taxon>
        <taxon>Caenogastropoda</taxon>
        <taxon>Littorinimorpha</taxon>
        <taxon>Littorinoidea</taxon>
        <taxon>Littorinidae</taxon>
        <taxon>Littorina</taxon>
    </lineage>
</organism>
<dbReference type="EMBL" id="JBAMIC010000001">
    <property type="protein sequence ID" value="KAK7115767.1"/>
    <property type="molecule type" value="Genomic_DNA"/>
</dbReference>
<dbReference type="PANTHER" id="PTHR46512:SF1">
    <property type="entry name" value="PEPTIDYLPROLYL ISOMERASE"/>
    <property type="match status" value="1"/>
</dbReference>
<evidence type="ECO:0000259" key="7">
    <source>
        <dbReference type="PROSITE" id="PS50059"/>
    </source>
</evidence>
<sequence>MEAVENIGPVSGTGSGATGDQTTNKLQKLPDLVSFEQKVSSDKSDDQIMANGSDPGGEGSTDSTTSPGKNSKASSTEGQQVDSSQTESGAVKGDSESGIQKTDVDVKAEDAATSKEKESDERLESTGEPEDEWMDILGNGQLKKKMLKAGTESSHPAPGSLVTVKVNGRLDSGVCIQDSTENFILGDGDVIAALDMGVALMDEGETAEVVTAPRFAYGRKGREPDIPKDSTLTYNLQLLDVKPGVDFTKLTSEERLQFGEQKRERGNDLFGREDFSGAINSYSKAVTFLDSSGQGLSGDTSILQKIHDSRLKCFNNLAASQLKVGATDAAIRSCEAVLLTQPENIKALYRLGKAFGNKGQTDKAITTLKKALKLDPESKLLHRELASLTQKQKKEVESEKTMYKKMMGSMGGAAEKKDEASSGGVLKWSLVAGGVIAAAASVGLAFYRSTH</sequence>
<dbReference type="SUPFAM" id="SSF54534">
    <property type="entry name" value="FKBP-like"/>
    <property type="match status" value="1"/>
</dbReference>
<dbReference type="InterPro" id="IPR050754">
    <property type="entry name" value="FKBP4/5/8-like"/>
</dbReference>
<protein>
    <recommendedName>
        <fullName evidence="3">peptidylprolyl isomerase</fullName>
        <ecNumber evidence="3">5.2.1.8</ecNumber>
    </recommendedName>
</protein>
<proteinExistence type="predicted"/>
<dbReference type="InterPro" id="IPR011990">
    <property type="entry name" value="TPR-like_helical_dom_sf"/>
</dbReference>
<comment type="caution">
    <text evidence="8">The sequence shown here is derived from an EMBL/GenBank/DDBJ whole genome shotgun (WGS) entry which is preliminary data.</text>
</comment>
<keyword evidence="6" id="KW-0472">Membrane</keyword>
<dbReference type="GO" id="GO:0003755">
    <property type="term" value="F:peptidyl-prolyl cis-trans isomerase activity"/>
    <property type="evidence" value="ECO:0007669"/>
    <property type="project" value="UniProtKB-KW"/>
</dbReference>
<evidence type="ECO:0000256" key="2">
    <source>
        <dbReference type="ARBA" id="ARBA00022803"/>
    </source>
</evidence>
<dbReference type="EC" id="5.2.1.8" evidence="3"/>
<keyword evidence="1" id="KW-0677">Repeat</keyword>
<dbReference type="PROSITE" id="PS50059">
    <property type="entry name" value="FKBP_PPIASE"/>
    <property type="match status" value="1"/>
</dbReference>
<dbReference type="GO" id="GO:0012505">
    <property type="term" value="C:endomembrane system"/>
    <property type="evidence" value="ECO:0007669"/>
    <property type="project" value="TreeGrafter"/>
</dbReference>
<evidence type="ECO:0000313" key="8">
    <source>
        <dbReference type="EMBL" id="KAK7115767.1"/>
    </source>
</evidence>
<dbReference type="GO" id="GO:0016020">
    <property type="term" value="C:membrane"/>
    <property type="evidence" value="ECO:0007669"/>
    <property type="project" value="TreeGrafter"/>
</dbReference>
<keyword evidence="3" id="KW-0697">Rotamase</keyword>
<feature type="repeat" description="TPR" evidence="4">
    <location>
        <begin position="345"/>
        <end position="378"/>
    </location>
</feature>
<evidence type="ECO:0000313" key="9">
    <source>
        <dbReference type="Proteomes" id="UP001374579"/>
    </source>
</evidence>
<dbReference type="GO" id="GO:0043066">
    <property type="term" value="P:negative regulation of apoptotic process"/>
    <property type="evidence" value="ECO:0007669"/>
    <property type="project" value="TreeGrafter"/>
</dbReference>
<feature type="domain" description="PPIase FKBP-type" evidence="7">
    <location>
        <begin position="159"/>
        <end position="242"/>
    </location>
</feature>
<dbReference type="InterPro" id="IPR001179">
    <property type="entry name" value="PPIase_FKBP_dom"/>
</dbReference>
<dbReference type="SUPFAM" id="SSF48452">
    <property type="entry name" value="TPR-like"/>
    <property type="match status" value="1"/>
</dbReference>
<dbReference type="Gene3D" id="1.25.40.10">
    <property type="entry name" value="Tetratricopeptide repeat domain"/>
    <property type="match status" value="1"/>
</dbReference>
<dbReference type="Pfam" id="PF00254">
    <property type="entry name" value="FKBP_C"/>
    <property type="match status" value="1"/>
</dbReference>
<evidence type="ECO:0000256" key="1">
    <source>
        <dbReference type="ARBA" id="ARBA00022737"/>
    </source>
</evidence>
<dbReference type="AlphaFoldDB" id="A0AAN9C1U2"/>
<dbReference type="PROSITE" id="PS50005">
    <property type="entry name" value="TPR"/>
    <property type="match status" value="1"/>
</dbReference>
<feature type="compositionally biased region" description="Polar residues" evidence="5">
    <location>
        <begin position="60"/>
        <end position="88"/>
    </location>
</feature>
<comment type="catalytic activity">
    <reaction evidence="3">
        <text>[protein]-peptidylproline (omega=180) = [protein]-peptidylproline (omega=0)</text>
        <dbReference type="Rhea" id="RHEA:16237"/>
        <dbReference type="Rhea" id="RHEA-COMP:10747"/>
        <dbReference type="Rhea" id="RHEA-COMP:10748"/>
        <dbReference type="ChEBI" id="CHEBI:83833"/>
        <dbReference type="ChEBI" id="CHEBI:83834"/>
        <dbReference type="EC" id="5.2.1.8"/>
    </reaction>
</comment>
<evidence type="ECO:0000256" key="6">
    <source>
        <dbReference type="SAM" id="Phobius"/>
    </source>
</evidence>